<proteinExistence type="predicted"/>
<evidence type="ECO:0000256" key="3">
    <source>
        <dbReference type="ARBA" id="ARBA00022989"/>
    </source>
</evidence>
<dbReference type="InterPro" id="IPR010652">
    <property type="entry name" value="DUF1232"/>
</dbReference>
<organism evidence="7 8">
    <name type="scientific">Leptothrix discophora</name>
    <dbReference type="NCBI Taxonomy" id="89"/>
    <lineage>
        <taxon>Bacteria</taxon>
        <taxon>Pseudomonadati</taxon>
        <taxon>Pseudomonadota</taxon>
        <taxon>Betaproteobacteria</taxon>
        <taxon>Burkholderiales</taxon>
        <taxon>Sphaerotilaceae</taxon>
        <taxon>Leptothrix</taxon>
    </lineage>
</organism>
<name>A0ABT9G3P0_LEPDI</name>
<keyword evidence="2 5" id="KW-0812">Transmembrane</keyword>
<gene>
    <name evidence="7" type="ORF">Q8X39_10685</name>
</gene>
<evidence type="ECO:0000256" key="5">
    <source>
        <dbReference type="SAM" id="Phobius"/>
    </source>
</evidence>
<keyword evidence="8" id="KW-1185">Reference proteome</keyword>
<comment type="subcellular location">
    <subcellularLocation>
        <location evidence="1">Endomembrane system</location>
        <topology evidence="1">Multi-pass membrane protein</topology>
    </subcellularLocation>
</comment>
<dbReference type="RefSeq" id="WP_305749660.1">
    <property type="nucleotide sequence ID" value="NZ_JAUZEE010000005.1"/>
</dbReference>
<feature type="transmembrane region" description="Helical" evidence="5">
    <location>
        <begin position="115"/>
        <end position="136"/>
    </location>
</feature>
<reference evidence="7 8" key="1">
    <citation type="submission" date="2023-08" db="EMBL/GenBank/DDBJ databases">
        <authorList>
            <person name="Roldan D.M."/>
            <person name="Menes R.J."/>
        </authorList>
    </citation>
    <scope>NUCLEOTIDE SEQUENCE [LARGE SCALE GENOMIC DNA]</scope>
    <source>
        <strain evidence="7 8">CCM 2812</strain>
    </source>
</reference>
<dbReference type="EMBL" id="JAUZEE010000005">
    <property type="protein sequence ID" value="MDP4301102.1"/>
    <property type="molecule type" value="Genomic_DNA"/>
</dbReference>
<evidence type="ECO:0000256" key="4">
    <source>
        <dbReference type="ARBA" id="ARBA00023136"/>
    </source>
</evidence>
<protein>
    <submittedName>
        <fullName evidence="7">YkvA family protein</fullName>
    </submittedName>
</protein>
<evidence type="ECO:0000259" key="6">
    <source>
        <dbReference type="Pfam" id="PF06803"/>
    </source>
</evidence>
<evidence type="ECO:0000313" key="8">
    <source>
        <dbReference type="Proteomes" id="UP001235760"/>
    </source>
</evidence>
<comment type="caution">
    <text evidence="7">The sequence shown here is derived from an EMBL/GenBank/DDBJ whole genome shotgun (WGS) entry which is preliminary data.</text>
</comment>
<keyword evidence="4 5" id="KW-0472">Membrane</keyword>
<keyword evidence="3 5" id="KW-1133">Transmembrane helix</keyword>
<evidence type="ECO:0000256" key="1">
    <source>
        <dbReference type="ARBA" id="ARBA00004127"/>
    </source>
</evidence>
<dbReference type="Proteomes" id="UP001235760">
    <property type="component" value="Unassembled WGS sequence"/>
</dbReference>
<accession>A0ABT9G3P0</accession>
<feature type="domain" description="DUF1232" evidence="6">
    <location>
        <begin position="43"/>
        <end position="78"/>
    </location>
</feature>
<dbReference type="Pfam" id="PF06803">
    <property type="entry name" value="DUF1232"/>
    <property type="match status" value="1"/>
</dbReference>
<sequence>MIRSPWRRARDLLVASRTWARGVKRDVLTLWFVRSHPDTPWTARLLAALVVAYAFSPIDLIPDFIPVLGWLDDVILLPALIWLTVRLLPPHVRAHGRAQAEAWLARREARPRSPIAAVVIVALWLLVAGLLAHAWLSTP</sequence>
<evidence type="ECO:0000313" key="7">
    <source>
        <dbReference type="EMBL" id="MDP4301102.1"/>
    </source>
</evidence>
<evidence type="ECO:0000256" key="2">
    <source>
        <dbReference type="ARBA" id="ARBA00022692"/>
    </source>
</evidence>